<evidence type="ECO:0000313" key="1">
    <source>
        <dbReference type="EMBL" id="MFM9328722.1"/>
    </source>
</evidence>
<dbReference type="EC" id="3.6.4.-" evidence="1"/>
<dbReference type="Proteomes" id="UP001631969">
    <property type="component" value="Unassembled WGS sequence"/>
</dbReference>
<keyword evidence="1" id="KW-0378">Hydrolase</keyword>
<keyword evidence="2" id="KW-1185">Reference proteome</keyword>
<protein>
    <submittedName>
        <fullName evidence="1">DEAD/DEAH box helicase</fullName>
        <ecNumber evidence="1">3.6.4.-</ecNumber>
    </submittedName>
</protein>
<name>A0ACC7P335_9BACL</name>
<organism evidence="1 2">
    <name type="scientific">Paenibacillus mesotrionivorans</name>
    <dbReference type="NCBI Taxonomy" id="3160968"/>
    <lineage>
        <taxon>Bacteria</taxon>
        <taxon>Bacillati</taxon>
        <taxon>Bacillota</taxon>
        <taxon>Bacilli</taxon>
        <taxon>Bacillales</taxon>
        <taxon>Paenibacillaceae</taxon>
        <taxon>Paenibacillus</taxon>
    </lineage>
</organism>
<gene>
    <name evidence="1" type="ORF">ACI1P1_10520</name>
</gene>
<accession>A0ACC7P335</accession>
<sequence>MSMYALVETVTLDAVPTDKGLLLIPVGRQPLPIEHVKHRLFAWHEASFYGTLLETLKGDYKGEDAIVLPEGMSFRYLAKDIHNAAIEMEYTPRLTYLIQAAPILLRCLEEGRFAPDYESWREGRLGWRLLLEDEESAEWETLLEESAEEGMKPLVAEWPNRVLDAWTKEHTEVSSAWEKLLEAYPLIQPTRLSGQNNDPTDAPAEGLVADEEDWQILTGWKKDEVPFRVTLRLTEPGTTDDHGEVRETWQLDTVLLDRDNPAFRVLWQDRLETSAAPLLPEAWHVEAGPRVQKEQRRWLTAVPGLDGAGGTVKRILPDEEVWRFLTEDSVRLAEAGAAVLLPAWWEQVRKQRVRLKAKVRSSVGAAGSMFGMDAIIEFDWRVALGEAQLSEEEFLRLAEHNKRLLRVNGEWVLLDPTMLEAIRKIMSRTRKKNGLTFREAMELHLLGGTELEHGETDEPGADDPDEDEGLLRLEVELNEHLGRMLGQLQETATIPLLPDPAGFQGDLRRYQREGMSWMTFLSRFGLGGCLADDMGLGKTVQWICYLLHLKESGQLTAPALLICPTSVIGNWQKELERFAPGMNVLLHYGAQRVKGEAFPASIEGADVVLTSYTLTQMDEESLAQVEWSALCLDEAQNIKNAYTKQAAAVRRLNARHRIALTGTPIENRLTELWSIFDVVNPGYLGSLGEFRRSFVSEVEKGNTARIGQVQQLIKPFLLRRVKKDPAIQLDLPDKNEMKTFVPLTAEQGALYESIVQDMLNKVETLSPMERRGLILATLTRLKQVCDHPLLLVKKGEEVSSEAGLLEEEESSSGVGRDRSGSARSVGMAGQSAKLARLLEMIEELRVEGDKCLIFTQFAQMGRLLQETLAAERGEAVLFLHGGVPKAKRDEMVDRFQEDAETGIFVLSLKAGGTGLNLTAANHVFHFDRWWNPAVENQATDRAFRIGQRRDVQVHKFISLGTLEERIDQMIDKKQGLSQQIIGSGENWITELSTDELRELFTLRRQWMEE</sequence>
<keyword evidence="1" id="KW-0067">ATP-binding</keyword>
<evidence type="ECO:0000313" key="2">
    <source>
        <dbReference type="Proteomes" id="UP001631969"/>
    </source>
</evidence>
<keyword evidence="1" id="KW-0347">Helicase</keyword>
<dbReference type="EMBL" id="JBJURJ010000006">
    <property type="protein sequence ID" value="MFM9328722.1"/>
    <property type="molecule type" value="Genomic_DNA"/>
</dbReference>
<comment type="caution">
    <text evidence="1">The sequence shown here is derived from an EMBL/GenBank/DDBJ whole genome shotgun (WGS) entry which is preliminary data.</text>
</comment>
<keyword evidence="1" id="KW-0547">Nucleotide-binding</keyword>
<reference evidence="1" key="1">
    <citation type="submission" date="2024-12" db="EMBL/GenBank/DDBJ databases">
        <authorList>
            <person name="Wu N."/>
        </authorList>
    </citation>
    <scope>NUCLEOTIDE SEQUENCE</scope>
    <source>
        <strain evidence="1">P15</strain>
    </source>
</reference>
<proteinExistence type="predicted"/>